<evidence type="ECO:0008006" key="3">
    <source>
        <dbReference type="Google" id="ProtNLM"/>
    </source>
</evidence>
<keyword evidence="2" id="KW-1185">Reference proteome</keyword>
<dbReference type="Gene3D" id="3.30.559.30">
    <property type="entry name" value="Nonribosomal peptide synthetase, condensation domain"/>
    <property type="match status" value="1"/>
</dbReference>
<dbReference type="AlphaFoldDB" id="A0A9P4MR44"/>
<dbReference type="Gene3D" id="3.30.559.10">
    <property type="entry name" value="Chloramphenicol acetyltransferase-like domain"/>
    <property type="match status" value="1"/>
</dbReference>
<dbReference type="Proteomes" id="UP000799536">
    <property type="component" value="Unassembled WGS sequence"/>
</dbReference>
<gene>
    <name evidence="1" type="ORF">GQ43DRAFT_439602</name>
</gene>
<reference evidence="1" key="1">
    <citation type="journal article" date="2020" name="Stud. Mycol.">
        <title>101 Dothideomycetes genomes: a test case for predicting lifestyles and emergence of pathogens.</title>
        <authorList>
            <person name="Haridas S."/>
            <person name="Albert R."/>
            <person name="Binder M."/>
            <person name="Bloem J."/>
            <person name="Labutti K."/>
            <person name="Salamov A."/>
            <person name="Andreopoulos B."/>
            <person name="Baker S."/>
            <person name="Barry K."/>
            <person name="Bills G."/>
            <person name="Bluhm B."/>
            <person name="Cannon C."/>
            <person name="Castanera R."/>
            <person name="Culley D."/>
            <person name="Daum C."/>
            <person name="Ezra D."/>
            <person name="Gonzalez J."/>
            <person name="Henrissat B."/>
            <person name="Kuo A."/>
            <person name="Liang C."/>
            <person name="Lipzen A."/>
            <person name="Lutzoni F."/>
            <person name="Magnuson J."/>
            <person name="Mondo S."/>
            <person name="Nolan M."/>
            <person name="Ohm R."/>
            <person name="Pangilinan J."/>
            <person name="Park H.-J."/>
            <person name="Ramirez L."/>
            <person name="Alfaro M."/>
            <person name="Sun H."/>
            <person name="Tritt A."/>
            <person name="Yoshinaga Y."/>
            <person name="Zwiers L.-H."/>
            <person name="Turgeon B."/>
            <person name="Goodwin S."/>
            <person name="Spatafora J."/>
            <person name="Crous P."/>
            <person name="Grigoriev I."/>
        </authorList>
    </citation>
    <scope>NUCLEOTIDE SEQUENCE</scope>
    <source>
        <strain evidence="1">ATCC 74209</strain>
    </source>
</reference>
<evidence type="ECO:0000313" key="2">
    <source>
        <dbReference type="Proteomes" id="UP000799536"/>
    </source>
</evidence>
<dbReference type="PANTHER" id="PTHR42034:SF1">
    <property type="entry name" value="CONDENSATION DOMAIN-CONTAINING PROTEIN"/>
    <property type="match status" value="1"/>
</dbReference>
<dbReference type="PANTHER" id="PTHR42034">
    <property type="entry name" value="CHROMOSOME 7, WHOLE GENOME SHOTGUN SEQUENCE-RELATED"/>
    <property type="match status" value="1"/>
</dbReference>
<dbReference type="EMBL" id="ML993932">
    <property type="protein sequence ID" value="KAF2202554.1"/>
    <property type="molecule type" value="Genomic_DNA"/>
</dbReference>
<proteinExistence type="predicted"/>
<comment type="caution">
    <text evidence="1">The sequence shown here is derived from an EMBL/GenBank/DDBJ whole genome shotgun (WGS) entry which is preliminary data.</text>
</comment>
<dbReference type="InterPro" id="IPR023213">
    <property type="entry name" value="CAT-like_dom_sf"/>
</dbReference>
<sequence>MKFPWKETGPGRVERGLDSSERFLKAIAIPFKSLGRENWALNIILKVSLSTTEAHNTTDALRQAWVKTRYFHPFIATTIHLEEDKLEYITPDEKGLQKWLSESFFIHEDKTVEVFLLQAVWSEFSSFHYFPHSSEILMRTHHWLIDGMGGLHLANRFLELYAAGGPAPEFGDEIRFLPPCFVDAAGFPIPEEKDCAANRQAQEKFKEFTGNLPSIGLPIEDSPTGPGGTVRKHISFPLEKLDRILQACRAKGLTIGAVVHAALAVVTQEKAYKSDLAKKFTTVAFFDYRKYLPEPYNQVQQYPMGVWMLGLPFSLSAADFAAQAEACNKVYRQPVARDVFPTFNSYEKFCGMMADAFGAPPPPGLPLPSQPQLSNFGLVDGKIQRSYEGPNNIMITRVEPVLDSMETTPVVFQWSFNGTFYINACYNEKWHTATFMDSFLKRMGEVLVEGLGLT</sequence>
<dbReference type="SUPFAM" id="SSF52777">
    <property type="entry name" value="CoA-dependent acyltransferases"/>
    <property type="match status" value="2"/>
</dbReference>
<name>A0A9P4MR44_9PLEO</name>
<dbReference type="OrthoDB" id="2548233at2759"/>
<accession>A0A9P4MR44</accession>
<organism evidence="1 2">
    <name type="scientific">Delitschia confertaspora ATCC 74209</name>
    <dbReference type="NCBI Taxonomy" id="1513339"/>
    <lineage>
        <taxon>Eukaryota</taxon>
        <taxon>Fungi</taxon>
        <taxon>Dikarya</taxon>
        <taxon>Ascomycota</taxon>
        <taxon>Pezizomycotina</taxon>
        <taxon>Dothideomycetes</taxon>
        <taxon>Pleosporomycetidae</taxon>
        <taxon>Pleosporales</taxon>
        <taxon>Delitschiaceae</taxon>
        <taxon>Delitschia</taxon>
    </lineage>
</organism>
<evidence type="ECO:0000313" key="1">
    <source>
        <dbReference type="EMBL" id="KAF2202554.1"/>
    </source>
</evidence>
<protein>
    <recommendedName>
        <fullName evidence="3">Condensation domain-containing protein</fullName>
    </recommendedName>
</protein>